<dbReference type="GO" id="GO:0009898">
    <property type="term" value="C:cytoplasmic side of plasma membrane"/>
    <property type="evidence" value="ECO:0007669"/>
    <property type="project" value="TreeGrafter"/>
</dbReference>
<dbReference type="InterPro" id="IPR027417">
    <property type="entry name" value="P-loop_NTPase"/>
</dbReference>
<dbReference type="PIRSF" id="PIRSF003092">
    <property type="entry name" value="MinD"/>
    <property type="match status" value="1"/>
</dbReference>
<evidence type="ECO:0000256" key="7">
    <source>
        <dbReference type="ARBA" id="ARBA00023306"/>
    </source>
</evidence>
<evidence type="ECO:0000256" key="2">
    <source>
        <dbReference type="ARBA" id="ARBA00016887"/>
    </source>
</evidence>
<dbReference type="GO" id="GO:0000917">
    <property type="term" value="P:division septum assembly"/>
    <property type="evidence" value="ECO:0007669"/>
    <property type="project" value="UniProtKB-KW"/>
</dbReference>
<evidence type="ECO:0000256" key="9">
    <source>
        <dbReference type="ARBA" id="ARBA00032845"/>
    </source>
</evidence>
<dbReference type="GO" id="GO:0005829">
    <property type="term" value="C:cytosol"/>
    <property type="evidence" value="ECO:0007669"/>
    <property type="project" value="TreeGrafter"/>
</dbReference>
<evidence type="ECO:0000256" key="1">
    <source>
        <dbReference type="ARBA" id="ARBA00010257"/>
    </source>
</evidence>
<name>A0A1I5SUB9_9BACI</name>
<accession>A0A1I5SUB9</accession>
<dbReference type="FunFam" id="3.40.50.300:FF:000068">
    <property type="entry name" value="Site-determining protein"/>
    <property type="match status" value="1"/>
</dbReference>
<evidence type="ECO:0000256" key="8">
    <source>
        <dbReference type="ARBA" id="ARBA00025436"/>
    </source>
</evidence>
<comment type="similarity">
    <text evidence="1">Belongs to the ParA family. MinD subfamily.</text>
</comment>
<sequence>MGEAIVITSGKGGVGKTTTSANIGTALALQGKHICLIDTDIGLRNLDVVMGLENRIIYDLVDAAEGRCRVQQALIRDKRFDCLHLLPAAQTKDKSALNPEQMKQIVEELKPDYDYIIIDCPAGIEQGYKNAVSGADQAVVVTTPDTSAVRDADRIIGLLEQEPTGSPKLVINRVRSHMSNRGEMLDVDDVVSTLAVDLLGIIVDDEEVIKAGHQGEPIAMNPKSRASIGYRNIARRILGESVPLMAIDEKKGFFAKLKGMLGLKA</sequence>
<evidence type="ECO:0000256" key="6">
    <source>
        <dbReference type="ARBA" id="ARBA00023210"/>
    </source>
</evidence>
<dbReference type="Gene3D" id="3.40.50.300">
    <property type="entry name" value="P-loop containing nucleotide triphosphate hydrolases"/>
    <property type="match status" value="1"/>
</dbReference>
<keyword evidence="13" id="KW-1185">Reference proteome</keyword>
<feature type="domain" description="CobQ/CobB/MinD/ParA nucleotide binding" evidence="11">
    <location>
        <begin position="5"/>
        <end position="218"/>
    </location>
</feature>
<keyword evidence="5 10" id="KW-0067">ATP-binding</keyword>
<dbReference type="GO" id="GO:0005524">
    <property type="term" value="F:ATP binding"/>
    <property type="evidence" value="ECO:0007669"/>
    <property type="project" value="UniProtKB-KW"/>
</dbReference>
<proteinExistence type="inferred from homology"/>
<reference evidence="13" key="1">
    <citation type="submission" date="2016-10" db="EMBL/GenBank/DDBJ databases">
        <authorList>
            <person name="Varghese N."/>
            <person name="Submissions S."/>
        </authorList>
    </citation>
    <scope>NUCLEOTIDE SEQUENCE [LARGE SCALE GENOMIC DNA]</scope>
    <source>
        <strain evidence="13">S7</strain>
    </source>
</reference>
<organism evidence="12 13">
    <name type="scientific">Salibacterium halotolerans</name>
    <dbReference type="NCBI Taxonomy" id="1884432"/>
    <lineage>
        <taxon>Bacteria</taxon>
        <taxon>Bacillati</taxon>
        <taxon>Bacillota</taxon>
        <taxon>Bacilli</taxon>
        <taxon>Bacillales</taxon>
        <taxon>Bacillaceae</taxon>
    </lineage>
</organism>
<evidence type="ECO:0000256" key="4">
    <source>
        <dbReference type="ARBA" id="ARBA00022741"/>
    </source>
</evidence>
<evidence type="ECO:0000313" key="13">
    <source>
        <dbReference type="Proteomes" id="UP000198892"/>
    </source>
</evidence>
<comment type="function">
    <text evidence="8">ATPase required for the correct placement of the division site. Cell division inhibitors MinC and MinD act in concert to form an inhibitor capable of blocking formation of the polar Z ring septums. Rapidly oscillates between the poles of the cell to destabilize FtsZ filaments that have formed before they mature into polar Z rings.</text>
</comment>
<keyword evidence="7" id="KW-0131">Cell cycle</keyword>
<dbReference type="NCBIfam" id="TIGR01968">
    <property type="entry name" value="minD_bact"/>
    <property type="match status" value="1"/>
</dbReference>
<dbReference type="Pfam" id="PF01656">
    <property type="entry name" value="CbiA"/>
    <property type="match status" value="1"/>
</dbReference>
<dbReference type="InterPro" id="IPR025501">
    <property type="entry name" value="MinD_FleN"/>
</dbReference>
<evidence type="ECO:0000256" key="5">
    <source>
        <dbReference type="ARBA" id="ARBA00022840"/>
    </source>
</evidence>
<dbReference type="InterPro" id="IPR002586">
    <property type="entry name" value="CobQ/CobB/MinD/ParA_Nub-bd_dom"/>
</dbReference>
<evidence type="ECO:0000259" key="11">
    <source>
        <dbReference type="Pfam" id="PF01656"/>
    </source>
</evidence>
<dbReference type="InterPro" id="IPR050625">
    <property type="entry name" value="ParA/MinD_ATPase"/>
</dbReference>
<dbReference type="RefSeq" id="WP_093337047.1">
    <property type="nucleotide sequence ID" value="NZ_FOXD01000009.1"/>
</dbReference>
<dbReference type="CDD" id="cd02036">
    <property type="entry name" value="MinD"/>
    <property type="match status" value="1"/>
</dbReference>
<dbReference type="PANTHER" id="PTHR43384">
    <property type="entry name" value="SEPTUM SITE-DETERMINING PROTEIN MIND HOMOLOG, CHLOROPLASTIC-RELATED"/>
    <property type="match status" value="1"/>
</dbReference>
<evidence type="ECO:0000256" key="10">
    <source>
        <dbReference type="PIRSR" id="PIRSR003092-1"/>
    </source>
</evidence>
<keyword evidence="4 10" id="KW-0547">Nucleotide-binding</keyword>
<evidence type="ECO:0000313" key="12">
    <source>
        <dbReference type="EMBL" id="SFP74288.1"/>
    </source>
</evidence>
<dbReference type="AlphaFoldDB" id="A0A1I5SUB9"/>
<dbReference type="OrthoDB" id="9773088at2"/>
<dbReference type="SUPFAM" id="SSF52540">
    <property type="entry name" value="P-loop containing nucleoside triphosphate hydrolases"/>
    <property type="match status" value="1"/>
</dbReference>
<dbReference type="GO" id="GO:0016887">
    <property type="term" value="F:ATP hydrolysis activity"/>
    <property type="evidence" value="ECO:0007669"/>
    <property type="project" value="InterPro"/>
</dbReference>
<feature type="binding site" evidence="10">
    <location>
        <begin position="11"/>
        <end position="18"/>
    </location>
    <ligand>
        <name>ATP</name>
        <dbReference type="ChEBI" id="CHEBI:30616"/>
    </ligand>
</feature>
<dbReference type="PANTHER" id="PTHR43384:SF6">
    <property type="entry name" value="SEPTUM SITE-DETERMINING PROTEIN MIND HOMOLOG, CHLOROPLASTIC"/>
    <property type="match status" value="1"/>
</dbReference>
<keyword evidence="6" id="KW-0717">Septation</keyword>
<dbReference type="GO" id="GO:0051782">
    <property type="term" value="P:negative regulation of cell division"/>
    <property type="evidence" value="ECO:0007669"/>
    <property type="project" value="TreeGrafter"/>
</dbReference>
<gene>
    <name evidence="12" type="ORF">SAMN05518683_10996</name>
</gene>
<dbReference type="STRING" id="1884432.SAMN05518683_10996"/>
<dbReference type="EMBL" id="FOXD01000009">
    <property type="protein sequence ID" value="SFP74288.1"/>
    <property type="molecule type" value="Genomic_DNA"/>
</dbReference>
<keyword evidence="3" id="KW-0132">Cell division</keyword>
<dbReference type="Proteomes" id="UP000198892">
    <property type="component" value="Unassembled WGS sequence"/>
</dbReference>
<evidence type="ECO:0000256" key="3">
    <source>
        <dbReference type="ARBA" id="ARBA00022618"/>
    </source>
</evidence>
<dbReference type="InterPro" id="IPR010223">
    <property type="entry name" value="MinD"/>
</dbReference>
<protein>
    <recommendedName>
        <fullName evidence="2">Septum site-determining protein MinD</fullName>
    </recommendedName>
    <alternativeName>
        <fullName evidence="9">Cell division inhibitor MinD</fullName>
    </alternativeName>
</protein>